<dbReference type="Proteomes" id="UP001212841">
    <property type="component" value="Unassembled WGS sequence"/>
</dbReference>
<feature type="compositionally biased region" description="Pro residues" evidence="2">
    <location>
        <begin position="197"/>
        <end position="206"/>
    </location>
</feature>
<feature type="non-terminal residue" evidence="3">
    <location>
        <position position="859"/>
    </location>
</feature>
<feature type="region of interest" description="Disordered" evidence="2">
    <location>
        <begin position="151"/>
        <end position="214"/>
    </location>
</feature>
<accession>A0AAD5SAW2</accession>
<feature type="coiled-coil region" evidence="1">
    <location>
        <begin position="287"/>
        <end position="427"/>
    </location>
</feature>
<evidence type="ECO:0000256" key="1">
    <source>
        <dbReference type="SAM" id="Coils"/>
    </source>
</evidence>
<feature type="region of interest" description="Disordered" evidence="2">
    <location>
        <begin position="32"/>
        <end position="55"/>
    </location>
</feature>
<evidence type="ECO:0000313" key="3">
    <source>
        <dbReference type="EMBL" id="KAJ3048588.1"/>
    </source>
</evidence>
<feature type="coiled-coil region" evidence="1">
    <location>
        <begin position="671"/>
        <end position="840"/>
    </location>
</feature>
<protein>
    <submittedName>
        <fullName evidence="3">Uncharacterized protein</fullName>
    </submittedName>
</protein>
<dbReference type="Gene3D" id="6.10.250.1080">
    <property type="match status" value="1"/>
</dbReference>
<keyword evidence="1" id="KW-0175">Coiled coil</keyword>
<dbReference type="AlphaFoldDB" id="A0AAD5SAW2"/>
<comment type="caution">
    <text evidence="3">The sequence shown here is derived from an EMBL/GenBank/DDBJ whole genome shotgun (WGS) entry which is preliminary data.</text>
</comment>
<organism evidence="3 4">
    <name type="scientific">Rhizophlyctis rosea</name>
    <dbReference type="NCBI Taxonomy" id="64517"/>
    <lineage>
        <taxon>Eukaryota</taxon>
        <taxon>Fungi</taxon>
        <taxon>Fungi incertae sedis</taxon>
        <taxon>Chytridiomycota</taxon>
        <taxon>Chytridiomycota incertae sedis</taxon>
        <taxon>Chytridiomycetes</taxon>
        <taxon>Rhizophlyctidales</taxon>
        <taxon>Rhizophlyctidaceae</taxon>
        <taxon>Rhizophlyctis</taxon>
    </lineage>
</organism>
<keyword evidence="4" id="KW-1185">Reference proteome</keyword>
<dbReference type="EMBL" id="JADGJD010000768">
    <property type="protein sequence ID" value="KAJ3048588.1"/>
    <property type="molecule type" value="Genomic_DNA"/>
</dbReference>
<sequence length="859" mass="96795">MSAAPTHRGFANVPARTDSGFDRIRLTLHQKYREKTRGKASKSSRHPPQLPSRNINQYLDPNIPAANDLIHQVSIISDALRSLESGIGSNAETGNGYIPAEEIYQNKAGKADAIVEGRDGLAQSEAQSKIAPPVVSHPVNASSIFGRMGDLESTRGASADPSKEHTQAPEVEVPDFTPAAHIPISTSPSKVSEMVRPPTPTSPIPPATYSSPIDNASKIHLEPAQSHPFLFPNEYPPTKAPDFKSSPPQPTSSEKKKRRKGSNSSSSNPDAEKVRYYLQAQAHLPPLDAFRRRIRFLENENVCIKAELENRCSADSQTIKALHSRVRALETENRNMKAEAGDNGAVAFLRTKVTHLEKESEKLKKVVEESRNDKGEEALVEMTGRCEVLQNDVHDLQMRLSRQNMELKSLLEQNSILRKENKRLIEQEGILKKKLLASEVEGLIKDKSRAASPQHDIGRCMTPVEREGMERLSVLVENEIRSLEEKGHEMAVAQRRADRSIAHTVDWLSSGLFQAPHLIEGMVKSLKHLKESMANGTEPQNQHRHQILTVGSEILHTVSTCAKAIQSVWKESSELDARIHRIREDSVKIRQEAEETIEDLTNQYAEDVRALEKGNRALEANLVAMRGELDKIHTKYVEERRTLNEKISVLQQHCQHVDQRNHNLESHIQPMEEEIARLREVERVSKETERDLEYRYKLEQKDMEHHSATIEHEASTAVMDAERRIKDLTRQLDAVTEDNIKFKSQIDCLERQIGEWKTENATLKDTLGKREALPIETGEGIIKLQSTIAKLQTKIEDEKLKNRKAAELIGSLNEGIARSKEEVERLKVSERKLLDDVENQKTLRELEDAVREKVGRGKG</sequence>
<evidence type="ECO:0000256" key="2">
    <source>
        <dbReference type="SAM" id="MobiDB-lite"/>
    </source>
</evidence>
<reference evidence="3" key="1">
    <citation type="submission" date="2020-05" db="EMBL/GenBank/DDBJ databases">
        <title>Phylogenomic resolution of chytrid fungi.</title>
        <authorList>
            <person name="Stajich J.E."/>
            <person name="Amses K."/>
            <person name="Simmons R."/>
            <person name="Seto K."/>
            <person name="Myers J."/>
            <person name="Bonds A."/>
            <person name="Quandt C.A."/>
            <person name="Barry K."/>
            <person name="Liu P."/>
            <person name="Grigoriev I."/>
            <person name="Longcore J.E."/>
            <person name="James T.Y."/>
        </authorList>
    </citation>
    <scope>NUCLEOTIDE SEQUENCE</scope>
    <source>
        <strain evidence="3">JEL0318</strain>
    </source>
</reference>
<gene>
    <name evidence="3" type="ORF">HK097_010403</name>
</gene>
<feature type="region of interest" description="Disordered" evidence="2">
    <location>
        <begin position="227"/>
        <end position="271"/>
    </location>
</feature>
<name>A0AAD5SAW2_9FUNG</name>
<proteinExistence type="predicted"/>
<evidence type="ECO:0000313" key="4">
    <source>
        <dbReference type="Proteomes" id="UP001212841"/>
    </source>
</evidence>
<feature type="coiled-coil region" evidence="1">
    <location>
        <begin position="583"/>
        <end position="628"/>
    </location>
</feature>